<organism evidence="3 4">
    <name type="scientific">Sphingomonas donggukensis</name>
    <dbReference type="NCBI Taxonomy" id="2949093"/>
    <lineage>
        <taxon>Bacteria</taxon>
        <taxon>Pseudomonadati</taxon>
        <taxon>Pseudomonadota</taxon>
        <taxon>Alphaproteobacteria</taxon>
        <taxon>Sphingomonadales</taxon>
        <taxon>Sphingomonadaceae</taxon>
        <taxon>Sphingomonas</taxon>
    </lineage>
</organism>
<keyword evidence="4" id="KW-1185">Reference proteome</keyword>
<evidence type="ECO:0000313" key="4">
    <source>
        <dbReference type="Proteomes" id="UP001055580"/>
    </source>
</evidence>
<dbReference type="RefSeq" id="WP_250753188.1">
    <property type="nucleotide sequence ID" value="NZ_CP098401.1"/>
</dbReference>
<name>A0ABY4TX30_9SPHN</name>
<gene>
    <name evidence="3" type="ORF">M9980_03035</name>
</gene>
<dbReference type="EMBL" id="CP098401">
    <property type="protein sequence ID" value="URW76216.1"/>
    <property type="molecule type" value="Genomic_DNA"/>
</dbReference>
<feature type="signal peptide" evidence="2">
    <location>
        <begin position="1"/>
        <end position="27"/>
    </location>
</feature>
<accession>A0ABY4TX30</accession>
<keyword evidence="2" id="KW-0732">Signal</keyword>
<feature type="chain" id="PRO_5047115217" description="Antifreeze glycopeptide polyprotein" evidence="2">
    <location>
        <begin position="28"/>
        <end position="593"/>
    </location>
</feature>
<proteinExistence type="predicted"/>
<evidence type="ECO:0000256" key="2">
    <source>
        <dbReference type="SAM" id="SignalP"/>
    </source>
</evidence>
<evidence type="ECO:0008006" key="5">
    <source>
        <dbReference type="Google" id="ProtNLM"/>
    </source>
</evidence>
<evidence type="ECO:0000256" key="1">
    <source>
        <dbReference type="SAM" id="MobiDB-lite"/>
    </source>
</evidence>
<dbReference type="Proteomes" id="UP001055580">
    <property type="component" value="Chromosome"/>
</dbReference>
<evidence type="ECO:0000313" key="3">
    <source>
        <dbReference type="EMBL" id="URW76216.1"/>
    </source>
</evidence>
<sequence length="593" mass="61231">MKISRNRAAAAAVAILLAGAAWLPATGQDRPESILPPGFGEPVPPAPAPTPAPAPGATPAPGVPAPAAPIGVAPTDQPTPSPTPTATPTPIDLSAYELPASARRSLAAVGVIGADTGGLDGNAFGTQGGRMAGLLMERLSAPLPSRWLSIALRRALVTQVTTPAGINGADFAADRAWLLLRMGEADAARAVVQSVDVEDYSPRLFQVAMQAMLATGDPAGLCPLVEPASKVSNEAGWGFARAMCAALGGKPAASKALFQAARRRTGRSIDSLLAEKVAGAAASGAVTIEWDGVDRLTAWRYGLATATGVEIPPALLAGTRPQVAGWRATAPMLDASARAPFADYAASQGILSNAALVDLYGEIEASDDSGSTAGALARDLRTAYSDAPVTDRMRTLRQLWTEPTTERGRFARLVLTARAASRIAPTQDLADDETRLIASMLTAGLDRQALRWSRVAATGSDAWAMLALADPRRGRRVAGDEVGGYDGGDGRLKARMLLAGLTGLGRVSAEDAQGLAEPLDVRFGAENSWTRAIAAAARRGEAGTVLLLTAVGMQTPNWRGVPPEVLYHACAALRQVGLEGEARMIAAEAIARI</sequence>
<feature type="region of interest" description="Disordered" evidence="1">
    <location>
        <begin position="28"/>
        <end position="92"/>
    </location>
</feature>
<feature type="compositionally biased region" description="Pro residues" evidence="1">
    <location>
        <begin position="77"/>
        <end position="87"/>
    </location>
</feature>
<protein>
    <recommendedName>
        <fullName evidence="5">Antifreeze glycopeptide polyprotein</fullName>
    </recommendedName>
</protein>
<feature type="compositionally biased region" description="Pro residues" evidence="1">
    <location>
        <begin position="42"/>
        <end position="67"/>
    </location>
</feature>
<reference evidence="3" key="1">
    <citation type="submission" date="2022-05" db="EMBL/GenBank/DDBJ databases">
        <title>Sphingomonas sp. strain RMG20 Genome sequencing and assembly.</title>
        <authorList>
            <person name="Kim I."/>
        </authorList>
    </citation>
    <scope>NUCLEOTIDE SEQUENCE</scope>
    <source>
        <strain evidence="3">RMG20</strain>
    </source>
</reference>